<proteinExistence type="predicted"/>
<organism evidence="1">
    <name type="scientific">Leviviridae sp</name>
    <dbReference type="NCBI Taxonomy" id="2027243"/>
    <lineage>
        <taxon>Viruses</taxon>
        <taxon>Riboviria</taxon>
        <taxon>Orthornavirae</taxon>
        <taxon>Lenarviricota</taxon>
        <taxon>Leviviricetes</taxon>
        <taxon>Norzivirales</taxon>
        <taxon>Fiersviridae</taxon>
    </lineage>
</organism>
<accession>A0A514D5Q8</accession>
<sequence>MLSDPQTISVSAIAIPMPKVKIEGSKTTYQSADGLHRLIIQSTESKANTRYLVRFEEDVVSPDPISSVNKKVTLSMYLVVDQPAFGIDDTRAAAIWSGFTGLVTSSLLTKILGGES</sequence>
<evidence type="ECO:0000313" key="1">
    <source>
        <dbReference type="EMBL" id="QDH88960.1"/>
    </source>
</evidence>
<reference evidence="1" key="1">
    <citation type="submission" date="2019-05" db="EMBL/GenBank/DDBJ databases">
        <title>Metatranscriptomic reconstruction reveals RNA viruses with the potential to shape carbon cycling in soil.</title>
        <authorList>
            <person name="Starr E.P."/>
            <person name="Nuccio E."/>
            <person name="Pett-Ridge J."/>
            <person name="Banfield J.F."/>
            <person name="Firestone M.K."/>
        </authorList>
    </citation>
    <scope>NUCLEOTIDE SEQUENCE</scope>
    <source>
        <strain evidence="1">H2_Bulk_Litter_10_scaffold_371</strain>
    </source>
</reference>
<name>A0A514D5Q8_9VIRU</name>
<gene>
    <name evidence="1" type="ORF">H2BulkLitter10371_000002</name>
</gene>
<dbReference type="EMBL" id="MN034500">
    <property type="protein sequence ID" value="QDH88960.1"/>
    <property type="molecule type" value="Genomic_RNA"/>
</dbReference>
<protein>
    <submittedName>
        <fullName evidence="1">Uncharacterized protein</fullName>
    </submittedName>
</protein>